<reference evidence="1" key="1">
    <citation type="submission" date="2019-11" db="EMBL/GenBank/DDBJ databases">
        <title>Nori genome reveals adaptations in red seaweeds to the harsh intertidal environment.</title>
        <authorList>
            <person name="Wang D."/>
            <person name="Mao Y."/>
        </authorList>
    </citation>
    <scope>NUCLEOTIDE SEQUENCE</scope>
    <source>
        <tissue evidence="1">Gametophyte</tissue>
    </source>
</reference>
<accession>A0ACC3BR99</accession>
<name>A0ACC3BR99_PYRYE</name>
<sequence>MVLCARRPGAGPPPSPPRGRLLAAVPVGRRRVVAAGGTARPSPPPTASAVPPLAAASTNGPQRRRRRRPPLLTPFFARPTVPLPRGWSGPAAAAGAAGAPAAAAIAAASAAVPLLPSSTVPVATGSSGGGGRPPRQQRSQHPPATAGQALAVHLLSGGLSAGLVRAALLPLDTAKTRLQAAARAGVASRGGAAAAAGLGGSAATASAAAATAAAGGGVLRGVAAGAGAAGGGAGGGAFLSSAASAAAGGRAPLLTRLGRSAAATRSTALAGAGGRGLYRGLAPALAGVVPAAALYMGVYQSTKAALLPRFGPAWAPAAVALAAAIGDTAASLVRAPCELVKQRLQVGVYGGIGGAVAALRGEGLAAVYVGLPAQLARDIPFAATEFLMYEALQSRERQRAAERGGAGGGERLRRGLGVGAVSGAVASLVSNPLDVVKTRLMTQIASPATGGKLRYRGVAHAAVTIAREEGVGAFARGLVPRVAAKTVQSAVFFSVYELVRQAVAEALQVDMSGVAKRGGH</sequence>
<dbReference type="Proteomes" id="UP000798662">
    <property type="component" value="Chromosome 1"/>
</dbReference>
<organism evidence="1 2">
    <name type="scientific">Pyropia yezoensis</name>
    <name type="common">Susabi-nori</name>
    <name type="synonym">Porphyra yezoensis</name>
    <dbReference type="NCBI Taxonomy" id="2788"/>
    <lineage>
        <taxon>Eukaryota</taxon>
        <taxon>Rhodophyta</taxon>
        <taxon>Bangiophyceae</taxon>
        <taxon>Bangiales</taxon>
        <taxon>Bangiaceae</taxon>
        <taxon>Pyropia</taxon>
    </lineage>
</organism>
<keyword evidence="2" id="KW-1185">Reference proteome</keyword>
<proteinExistence type="predicted"/>
<gene>
    <name evidence="1" type="ORF">I4F81_002717</name>
</gene>
<protein>
    <submittedName>
        <fullName evidence="1">Uncharacterized protein</fullName>
    </submittedName>
</protein>
<comment type="caution">
    <text evidence="1">The sequence shown here is derived from an EMBL/GenBank/DDBJ whole genome shotgun (WGS) entry which is preliminary data.</text>
</comment>
<evidence type="ECO:0000313" key="1">
    <source>
        <dbReference type="EMBL" id="KAK1860128.1"/>
    </source>
</evidence>
<dbReference type="EMBL" id="CM020618">
    <property type="protein sequence ID" value="KAK1860128.1"/>
    <property type="molecule type" value="Genomic_DNA"/>
</dbReference>
<evidence type="ECO:0000313" key="2">
    <source>
        <dbReference type="Proteomes" id="UP000798662"/>
    </source>
</evidence>